<sequence>MEIRVEEKEDKSFPLFHLPPEIRDQIYDKILPLAINFIYEPPWIFKGYTDIKENMKKYSCAVRYKMVNQIMNHHYPGHDQIGPHFKQELYANYQRNWYHAIDVLKDYRSAPPDNTWNRDFDPAKITPELLDIVSSSRFIIAGFGHNTANTIKKLDSRVKNNIQHIFITHTMIASAFPGNKGKWEPSRPSHLIRPEYQDSEWEDDDYGESRVSEFESLLSTHLPNLKKVAISIRHHWNDLDALRTMLRWFDTGKIETLELVYPGRPRASNSDPEVRFKYLNHTYKKQPTIEDAYEILYDFAYQGFGKRDPAKKWRVEELSSSEVEARGRFSMKWEYPTGFTGELNIVEGTVFRLVRGEILPTLDGPEDAKLDLEPLRERTEDEMAFFEAAEMMHGLEI</sequence>
<evidence type="ECO:0000313" key="2">
    <source>
        <dbReference type="Proteomes" id="UP001365542"/>
    </source>
</evidence>
<evidence type="ECO:0000313" key="1">
    <source>
        <dbReference type="EMBL" id="KAK6543369.1"/>
    </source>
</evidence>
<accession>A0AAV9XMM8</accession>
<organism evidence="1 2">
    <name type="scientific">Orbilia ellipsospora</name>
    <dbReference type="NCBI Taxonomy" id="2528407"/>
    <lineage>
        <taxon>Eukaryota</taxon>
        <taxon>Fungi</taxon>
        <taxon>Dikarya</taxon>
        <taxon>Ascomycota</taxon>
        <taxon>Pezizomycotina</taxon>
        <taxon>Orbiliomycetes</taxon>
        <taxon>Orbiliales</taxon>
        <taxon>Orbiliaceae</taxon>
        <taxon>Orbilia</taxon>
    </lineage>
</organism>
<keyword evidence="2" id="KW-1185">Reference proteome</keyword>
<protein>
    <submittedName>
        <fullName evidence="1">Uncharacterized protein</fullName>
    </submittedName>
</protein>
<reference evidence="1 2" key="1">
    <citation type="submission" date="2019-10" db="EMBL/GenBank/DDBJ databases">
        <authorList>
            <person name="Palmer J.M."/>
        </authorList>
    </citation>
    <scope>NUCLEOTIDE SEQUENCE [LARGE SCALE GENOMIC DNA]</scope>
    <source>
        <strain evidence="1 2">TWF694</strain>
    </source>
</reference>
<dbReference type="Proteomes" id="UP001365542">
    <property type="component" value="Unassembled WGS sequence"/>
</dbReference>
<proteinExistence type="predicted"/>
<name>A0AAV9XMM8_9PEZI</name>
<dbReference type="EMBL" id="JAVHJO010000001">
    <property type="protein sequence ID" value="KAK6543369.1"/>
    <property type="molecule type" value="Genomic_DNA"/>
</dbReference>
<comment type="caution">
    <text evidence="1">The sequence shown here is derived from an EMBL/GenBank/DDBJ whole genome shotgun (WGS) entry which is preliminary data.</text>
</comment>
<dbReference type="AlphaFoldDB" id="A0AAV9XMM8"/>
<gene>
    <name evidence="1" type="ORF">TWF694_000118</name>
</gene>